<protein>
    <submittedName>
        <fullName evidence="1">Uncharacterized protein</fullName>
    </submittedName>
</protein>
<sequence length="316" mass="36682">MPENVAMEEFKSYIDKLDVTELVGHGQCAEELREVQEQIYNGDVNSELMCNERNLREVFVEELIVQFYKDLFTSKGSMKEEHRDIIKRTVTARVPKQYWNKLVATPSLEEVRKDFHGMASGKSPVPNGFSVDFYKHNWGVVGGEVYKAVNFWCANISIPKYVIHEADMKIRTFLWAGKGEGSYHSKWTHSVRLKGVSVWAYKKQDRDPWYWCTILKARPLVKQKLQVSVGNGDNVFFWYDRWCALGPVWDYLDESERANLYVPLGAKLSEVEWVMPGARRQTAMLMQVHACFVQLVFSGENDKWLWGAGEFVQSRL</sequence>
<accession>A0AAV3QGT0</accession>
<organism evidence="1 2">
    <name type="scientific">Lithospermum erythrorhizon</name>
    <name type="common">Purple gromwell</name>
    <name type="synonym">Lithospermum officinale var. erythrorhizon</name>
    <dbReference type="NCBI Taxonomy" id="34254"/>
    <lineage>
        <taxon>Eukaryota</taxon>
        <taxon>Viridiplantae</taxon>
        <taxon>Streptophyta</taxon>
        <taxon>Embryophyta</taxon>
        <taxon>Tracheophyta</taxon>
        <taxon>Spermatophyta</taxon>
        <taxon>Magnoliopsida</taxon>
        <taxon>eudicotyledons</taxon>
        <taxon>Gunneridae</taxon>
        <taxon>Pentapetalae</taxon>
        <taxon>asterids</taxon>
        <taxon>lamiids</taxon>
        <taxon>Boraginales</taxon>
        <taxon>Boraginaceae</taxon>
        <taxon>Boraginoideae</taxon>
        <taxon>Lithospermeae</taxon>
        <taxon>Lithospermum</taxon>
    </lineage>
</organism>
<name>A0AAV3QGT0_LITER</name>
<dbReference type="AlphaFoldDB" id="A0AAV3QGT0"/>
<keyword evidence="2" id="KW-1185">Reference proteome</keyword>
<reference evidence="1 2" key="1">
    <citation type="submission" date="2024-01" db="EMBL/GenBank/DDBJ databases">
        <title>The complete chloroplast genome sequence of Lithospermum erythrorhizon: insights into the phylogenetic relationship among Boraginaceae species and the maternal lineages of purple gromwells.</title>
        <authorList>
            <person name="Okada T."/>
            <person name="Watanabe K."/>
        </authorList>
    </citation>
    <scope>NUCLEOTIDE SEQUENCE [LARGE SCALE GENOMIC DNA]</scope>
</reference>
<dbReference type="Proteomes" id="UP001454036">
    <property type="component" value="Unassembled WGS sequence"/>
</dbReference>
<evidence type="ECO:0000313" key="1">
    <source>
        <dbReference type="EMBL" id="GAA0162401.1"/>
    </source>
</evidence>
<dbReference type="EMBL" id="BAABME010004443">
    <property type="protein sequence ID" value="GAA0162401.1"/>
    <property type="molecule type" value="Genomic_DNA"/>
</dbReference>
<comment type="caution">
    <text evidence="1">The sequence shown here is derived from an EMBL/GenBank/DDBJ whole genome shotgun (WGS) entry which is preliminary data.</text>
</comment>
<evidence type="ECO:0000313" key="2">
    <source>
        <dbReference type="Proteomes" id="UP001454036"/>
    </source>
</evidence>
<gene>
    <name evidence="1" type="ORF">LIER_18504</name>
</gene>
<proteinExistence type="predicted"/>